<reference evidence="2 3" key="1">
    <citation type="submission" date="2023-07" db="EMBL/GenBank/DDBJ databases">
        <title>Sorghum-associated microbial communities from plants grown in Nebraska, USA.</title>
        <authorList>
            <person name="Schachtman D."/>
        </authorList>
    </citation>
    <scope>NUCLEOTIDE SEQUENCE [LARGE SCALE GENOMIC DNA]</scope>
    <source>
        <strain evidence="2 3">BE167</strain>
    </source>
</reference>
<keyword evidence="1" id="KW-0472">Membrane</keyword>
<dbReference type="EMBL" id="JAVDVQ010000021">
    <property type="protein sequence ID" value="MDR7084352.1"/>
    <property type="molecule type" value="Genomic_DNA"/>
</dbReference>
<evidence type="ECO:0000313" key="3">
    <source>
        <dbReference type="Proteomes" id="UP001252243"/>
    </source>
</evidence>
<keyword evidence="1" id="KW-0812">Transmembrane</keyword>
<keyword evidence="3" id="KW-1185">Reference proteome</keyword>
<gene>
    <name evidence="2" type="ORF">J2X01_003660</name>
</gene>
<dbReference type="Proteomes" id="UP001252243">
    <property type="component" value="Unassembled WGS sequence"/>
</dbReference>
<feature type="transmembrane region" description="Helical" evidence="1">
    <location>
        <begin position="65"/>
        <end position="87"/>
    </location>
</feature>
<evidence type="ECO:0000256" key="1">
    <source>
        <dbReference type="SAM" id="Phobius"/>
    </source>
</evidence>
<keyword evidence="1" id="KW-1133">Transmembrane helix</keyword>
<proteinExistence type="predicted"/>
<sequence>MARSVTTDFWTREDYGQKEGVHNVHTLGFGSGRISAGLGRIAEIFGGVAEIQGVEPGSSPTSGTVFSLFSGFFGAFFVWTVSTLSPLI</sequence>
<accession>A0ABU1UGQ4</accession>
<name>A0ABU1UGQ4_9MICC</name>
<comment type="caution">
    <text evidence="2">The sequence shown here is derived from an EMBL/GenBank/DDBJ whole genome shotgun (WGS) entry which is preliminary data.</text>
</comment>
<organism evidence="2 3">
    <name type="scientific">Arthrobacter ginsengisoli</name>
    <dbReference type="NCBI Taxonomy" id="1356565"/>
    <lineage>
        <taxon>Bacteria</taxon>
        <taxon>Bacillati</taxon>
        <taxon>Actinomycetota</taxon>
        <taxon>Actinomycetes</taxon>
        <taxon>Micrococcales</taxon>
        <taxon>Micrococcaceae</taxon>
        <taxon>Arthrobacter</taxon>
    </lineage>
</organism>
<evidence type="ECO:0000313" key="2">
    <source>
        <dbReference type="EMBL" id="MDR7084352.1"/>
    </source>
</evidence>
<protein>
    <submittedName>
        <fullName evidence="2">Uncharacterized protein</fullName>
    </submittedName>
</protein>